<dbReference type="InterPro" id="IPR019595">
    <property type="entry name" value="DUF2470"/>
</dbReference>
<dbReference type="OMA" id="TIARICV"/>
<feature type="domain" description="DUF2470" evidence="1">
    <location>
        <begin position="189"/>
        <end position="261"/>
    </location>
</feature>
<evidence type="ECO:0000259" key="1">
    <source>
        <dbReference type="Pfam" id="PF10615"/>
    </source>
</evidence>
<keyword evidence="3" id="KW-1185">Reference proteome</keyword>
<gene>
    <name evidence="2" type="ORF">Esi_0008_0199</name>
</gene>
<name>D7G741_ECTSI</name>
<protein>
    <recommendedName>
        <fullName evidence="1">DUF2470 domain-containing protein</fullName>
    </recommendedName>
</protein>
<proteinExistence type="predicted"/>
<dbReference type="InParanoid" id="D7G741"/>
<dbReference type="EMBL" id="FN649035">
    <property type="protein sequence ID" value="CBJ25734.1"/>
    <property type="molecule type" value="Genomic_DNA"/>
</dbReference>
<dbReference type="Gene3D" id="3.20.180.10">
    <property type="entry name" value="PNP-oxidase-like"/>
    <property type="match status" value="1"/>
</dbReference>
<dbReference type="OrthoDB" id="10286686at2759"/>
<dbReference type="Pfam" id="PF10615">
    <property type="entry name" value="DUF2470"/>
    <property type="match status" value="1"/>
</dbReference>
<dbReference type="Proteomes" id="UP000002630">
    <property type="component" value="Linkage Group LG02"/>
</dbReference>
<evidence type="ECO:0000313" key="2">
    <source>
        <dbReference type="EMBL" id="CBJ25734.1"/>
    </source>
</evidence>
<evidence type="ECO:0000313" key="3">
    <source>
        <dbReference type="Proteomes" id="UP000002630"/>
    </source>
</evidence>
<sequence length="273" mass="30131">MMVARASWKEYWLAKNGATNAPSAVPSTRGAARRSSRTRWEPTRPAWWIAKSPAKVQGAPPVLATPDLDGGSFDKEQITDVLQHEYRHNLVRVAQKYDSLIESVEGVDAITIKELDGDHMQLDVVYCDQGERTCVAVAVPVVFPYHCNDADCVIGVIHELEEAENVEPRPAMANVPPKYVSPELIGTIARICVVMNRDFQDELRNFVRAFGGPVANEMVGNCEMLSLSPDGFMVRSEANPDKPVSIAFSKECQSASDFQKQILLVSERAMAIA</sequence>
<accession>D7G741</accession>
<organism evidence="2 3">
    <name type="scientific">Ectocarpus siliculosus</name>
    <name type="common">Brown alga</name>
    <name type="synonym">Conferva siliculosa</name>
    <dbReference type="NCBI Taxonomy" id="2880"/>
    <lineage>
        <taxon>Eukaryota</taxon>
        <taxon>Sar</taxon>
        <taxon>Stramenopiles</taxon>
        <taxon>Ochrophyta</taxon>
        <taxon>PX clade</taxon>
        <taxon>Phaeophyceae</taxon>
        <taxon>Ectocarpales</taxon>
        <taxon>Ectocarpaceae</taxon>
        <taxon>Ectocarpus</taxon>
    </lineage>
</organism>
<dbReference type="InterPro" id="IPR037119">
    <property type="entry name" value="Haem_oxidase_HugZ-like_sf"/>
</dbReference>
<reference evidence="2 3" key="1">
    <citation type="journal article" date="2010" name="Nature">
        <title>The Ectocarpus genome and the independent evolution of multicellularity in brown algae.</title>
        <authorList>
            <person name="Cock J.M."/>
            <person name="Sterck L."/>
            <person name="Rouze P."/>
            <person name="Scornet D."/>
            <person name="Allen A.E."/>
            <person name="Amoutzias G."/>
            <person name="Anthouard V."/>
            <person name="Artiguenave F."/>
            <person name="Aury J.M."/>
            <person name="Badger J.H."/>
            <person name="Beszteri B."/>
            <person name="Billiau K."/>
            <person name="Bonnet E."/>
            <person name="Bothwell J.H."/>
            <person name="Bowler C."/>
            <person name="Boyen C."/>
            <person name="Brownlee C."/>
            <person name="Carrano C.J."/>
            <person name="Charrier B."/>
            <person name="Cho G.Y."/>
            <person name="Coelho S.M."/>
            <person name="Collen J."/>
            <person name="Corre E."/>
            <person name="Da Silva C."/>
            <person name="Delage L."/>
            <person name="Delaroque N."/>
            <person name="Dittami S.M."/>
            <person name="Doulbeau S."/>
            <person name="Elias M."/>
            <person name="Farnham G."/>
            <person name="Gachon C.M."/>
            <person name="Gschloessl B."/>
            <person name="Heesch S."/>
            <person name="Jabbari K."/>
            <person name="Jubin C."/>
            <person name="Kawai H."/>
            <person name="Kimura K."/>
            <person name="Kloareg B."/>
            <person name="Kupper F.C."/>
            <person name="Lang D."/>
            <person name="Le Bail A."/>
            <person name="Leblanc C."/>
            <person name="Lerouge P."/>
            <person name="Lohr M."/>
            <person name="Lopez P.J."/>
            <person name="Martens C."/>
            <person name="Maumus F."/>
            <person name="Michel G."/>
            <person name="Miranda-Saavedra D."/>
            <person name="Morales J."/>
            <person name="Moreau H."/>
            <person name="Motomura T."/>
            <person name="Nagasato C."/>
            <person name="Napoli C.A."/>
            <person name="Nelson D.R."/>
            <person name="Nyvall-Collen P."/>
            <person name="Peters A.F."/>
            <person name="Pommier C."/>
            <person name="Potin P."/>
            <person name="Poulain J."/>
            <person name="Quesneville H."/>
            <person name="Read B."/>
            <person name="Rensing S.A."/>
            <person name="Ritter A."/>
            <person name="Rousvoal S."/>
            <person name="Samanta M."/>
            <person name="Samson G."/>
            <person name="Schroeder D.C."/>
            <person name="Segurens B."/>
            <person name="Strittmatter M."/>
            <person name="Tonon T."/>
            <person name="Tregear J.W."/>
            <person name="Valentin K."/>
            <person name="von Dassow P."/>
            <person name="Yamagishi T."/>
            <person name="Van de Peer Y."/>
            <person name="Wincker P."/>
        </authorList>
    </citation>
    <scope>NUCLEOTIDE SEQUENCE [LARGE SCALE GENOMIC DNA]</scope>
    <source>
        <strain evidence="3">Ec32 / CCAP1310/4</strain>
    </source>
</reference>
<dbReference type="EMBL" id="FN649727">
    <property type="protein sequence ID" value="CBJ25734.1"/>
    <property type="molecule type" value="Genomic_DNA"/>
</dbReference>
<dbReference type="AlphaFoldDB" id="D7G741"/>